<dbReference type="EMBL" id="CAXDID020000310">
    <property type="protein sequence ID" value="CAL6074742.1"/>
    <property type="molecule type" value="Genomic_DNA"/>
</dbReference>
<proteinExistence type="predicted"/>
<protein>
    <submittedName>
        <fullName evidence="2">Hypothetical_protein</fullName>
    </submittedName>
</protein>
<reference evidence="2 3" key="2">
    <citation type="submission" date="2024-07" db="EMBL/GenBank/DDBJ databases">
        <authorList>
            <person name="Akdeniz Z."/>
        </authorList>
    </citation>
    <scope>NUCLEOTIDE SEQUENCE [LARGE SCALE GENOMIC DNA]</scope>
</reference>
<dbReference type="EMBL" id="CATOUU010000816">
    <property type="protein sequence ID" value="CAI9950647.1"/>
    <property type="molecule type" value="Genomic_DNA"/>
</dbReference>
<evidence type="ECO:0000313" key="3">
    <source>
        <dbReference type="Proteomes" id="UP001642409"/>
    </source>
</evidence>
<keyword evidence="3" id="KW-1185">Reference proteome</keyword>
<dbReference type="Proteomes" id="UP001642409">
    <property type="component" value="Unassembled WGS sequence"/>
</dbReference>
<sequence>MDPTSIIAHFDIQLPYSTLQFLQGTQIKQSQVLTEDFLLLLPILVIDIQNSTGLTQLVAVINSMDDKIDTIVKNLKNLRKFKNIQVYIQQQMRFDMSEFANGIINNDTMTIAYYAQMQQIFSSSNQYQSLPSIFRKPVIQQPLIIQQPILAQPAAHSSQQSLQQQLSVIQQPIQSIPLPQPIALPAPPLKKVPTDYEKDLANKMRVRDALERQFKSAEKKPELKSEKPKLEPKVEMISKSRSLPDLKEKIDMQSQVQNPFNKKTLFDKLNEMKKENESEVVPPDIQEQINILLGMIKK</sequence>
<evidence type="ECO:0000313" key="2">
    <source>
        <dbReference type="EMBL" id="CAL6074742.1"/>
    </source>
</evidence>
<name>A0AA86Q751_9EUKA</name>
<evidence type="ECO:0000313" key="1">
    <source>
        <dbReference type="EMBL" id="CAI9950647.1"/>
    </source>
</evidence>
<organism evidence="1">
    <name type="scientific">Hexamita inflata</name>
    <dbReference type="NCBI Taxonomy" id="28002"/>
    <lineage>
        <taxon>Eukaryota</taxon>
        <taxon>Metamonada</taxon>
        <taxon>Diplomonadida</taxon>
        <taxon>Hexamitidae</taxon>
        <taxon>Hexamitinae</taxon>
        <taxon>Hexamita</taxon>
    </lineage>
</organism>
<accession>A0AA86Q751</accession>
<comment type="caution">
    <text evidence="1">The sequence shown here is derived from an EMBL/GenBank/DDBJ whole genome shotgun (WGS) entry which is preliminary data.</text>
</comment>
<reference evidence="1" key="1">
    <citation type="submission" date="2023-06" db="EMBL/GenBank/DDBJ databases">
        <authorList>
            <person name="Kurt Z."/>
        </authorList>
    </citation>
    <scope>NUCLEOTIDE SEQUENCE</scope>
</reference>
<dbReference type="AlphaFoldDB" id="A0AA86Q751"/>
<gene>
    <name evidence="1" type="ORF">HINF_LOCUS38292</name>
    <name evidence="2" type="ORF">HINF_LOCUS56869</name>
</gene>